<dbReference type="RefSeq" id="WP_064558952.1">
    <property type="nucleotide sequence ID" value="NZ_LXER01000017.1"/>
</dbReference>
<comment type="caution">
    <text evidence="1">The sequence shown here is derived from an EMBL/GenBank/DDBJ whole genome shotgun (WGS) entry which is preliminary data.</text>
</comment>
<evidence type="ECO:0000313" key="1">
    <source>
        <dbReference type="EMBL" id="OAT31983.1"/>
    </source>
</evidence>
<proteinExistence type="predicted"/>
<organism evidence="1 2">
    <name type="scientific">Buttiauxella brennerae ATCC 51605</name>
    <dbReference type="NCBI Taxonomy" id="1354251"/>
    <lineage>
        <taxon>Bacteria</taxon>
        <taxon>Pseudomonadati</taxon>
        <taxon>Pseudomonadota</taxon>
        <taxon>Gammaproteobacteria</taxon>
        <taxon>Enterobacterales</taxon>
        <taxon>Enterobacteriaceae</taxon>
        <taxon>Buttiauxella</taxon>
    </lineage>
</organism>
<keyword evidence="2" id="KW-1185">Reference proteome</keyword>
<dbReference type="AlphaFoldDB" id="A0A1B7IQG4"/>
<dbReference type="Proteomes" id="UP000078410">
    <property type="component" value="Unassembled WGS sequence"/>
</dbReference>
<dbReference type="EMBL" id="LXER01000017">
    <property type="protein sequence ID" value="OAT31983.1"/>
    <property type="molecule type" value="Genomic_DNA"/>
</dbReference>
<dbReference type="PATRIC" id="fig|1354251.4.peg.1935"/>
<dbReference type="OrthoDB" id="6469631at2"/>
<accession>A0A1B7IQG4</accession>
<evidence type="ECO:0000313" key="2">
    <source>
        <dbReference type="Proteomes" id="UP000078410"/>
    </source>
</evidence>
<protein>
    <submittedName>
        <fullName evidence="1">Uncharacterized protein</fullName>
    </submittedName>
</protein>
<gene>
    <name evidence="1" type="ORF">M975_1875</name>
</gene>
<name>A0A1B7IQG4_9ENTR</name>
<sequence>MPIPYPDWLPLAQKSKTPKPDTGFRTDLPQVGAPIFQKLTDDLKTGFSLTWVFTMAQHRAFMQWLRSPNYLDNCNQWFLMPVGIGSGAYGEPEMQELHFTAYPTWNQSGSVFTWSGDVICKQLKNSDDDYDDIVVELPPPWASFLDIVVTGYPDNRDPESLPRAP</sequence>
<reference evidence="1 2" key="1">
    <citation type="submission" date="2016-04" db="EMBL/GenBank/DDBJ databases">
        <title>ATOL: Assembling a taxonomically balanced genome-scale reconstruction of the evolutionary history of the Enterobacteriaceae.</title>
        <authorList>
            <person name="Plunkett G.III."/>
            <person name="Neeno-Eckwall E.C."/>
            <person name="Glasner J.D."/>
            <person name="Perna N.T."/>
        </authorList>
    </citation>
    <scope>NUCLEOTIDE SEQUENCE [LARGE SCALE GENOMIC DNA]</scope>
    <source>
        <strain evidence="1 2">ATCC 51605</strain>
    </source>
</reference>